<sequence>MFKLLRKLRFLFLFFVLLLFCLTKAVEAQVDLWRLTDFVLVILIVTSLVVIGEQEHRLLFWLTILGILQIASQMIINLWGSQLPIEAFKSLLAMIFFLLMTVACLRLTLKDESINITTLFGSLSAYLFIGLAFAYLYLMIYVLDNLALSGLRPHEEVRAIYYSFSTLTTVGFGDILAIKPIMQTLTWMEAFCGQAYMAIFISQLVGRFVAEKMTVKP</sequence>
<feature type="transmembrane region" description="Helical" evidence="1">
    <location>
        <begin position="91"/>
        <end position="109"/>
    </location>
</feature>
<feature type="domain" description="Potassium channel" evidence="2">
    <location>
        <begin position="140"/>
        <end position="206"/>
    </location>
</feature>
<feature type="transmembrane region" description="Helical" evidence="1">
    <location>
        <begin position="116"/>
        <end position="140"/>
    </location>
</feature>
<evidence type="ECO:0000313" key="4">
    <source>
        <dbReference type="Proteomes" id="UP000054773"/>
    </source>
</evidence>
<organism evidence="3 4">
    <name type="scientific">Legionella erythra</name>
    <dbReference type="NCBI Taxonomy" id="448"/>
    <lineage>
        <taxon>Bacteria</taxon>
        <taxon>Pseudomonadati</taxon>
        <taxon>Pseudomonadota</taxon>
        <taxon>Gammaproteobacteria</taxon>
        <taxon>Legionellales</taxon>
        <taxon>Legionellaceae</taxon>
        <taxon>Legionella</taxon>
    </lineage>
</organism>
<dbReference type="Proteomes" id="UP000054773">
    <property type="component" value="Unassembled WGS sequence"/>
</dbReference>
<feature type="transmembrane region" description="Helical" evidence="1">
    <location>
        <begin position="160"/>
        <end position="178"/>
    </location>
</feature>
<dbReference type="InterPro" id="IPR013099">
    <property type="entry name" value="K_chnl_dom"/>
</dbReference>
<gene>
    <name evidence="3" type="ORF">Lery_0965</name>
</gene>
<keyword evidence="1" id="KW-0472">Membrane</keyword>
<keyword evidence="1" id="KW-0812">Transmembrane</keyword>
<dbReference type="Gene3D" id="1.10.287.70">
    <property type="match status" value="1"/>
</dbReference>
<feature type="transmembrane region" description="Helical" evidence="1">
    <location>
        <begin position="35"/>
        <end position="51"/>
    </location>
</feature>
<dbReference type="EMBL" id="LNYA01000021">
    <property type="protein sequence ID" value="KTC98402.1"/>
    <property type="molecule type" value="Genomic_DNA"/>
</dbReference>
<keyword evidence="4" id="KW-1185">Reference proteome</keyword>
<reference evidence="3 4" key="1">
    <citation type="submission" date="2015-11" db="EMBL/GenBank/DDBJ databases">
        <title>Genomic analysis of 38 Legionella species identifies large and diverse effector repertoires.</title>
        <authorList>
            <person name="Burstein D."/>
            <person name="Amaro F."/>
            <person name="Zusman T."/>
            <person name="Lifshitz Z."/>
            <person name="Cohen O."/>
            <person name="Gilbert J.A."/>
            <person name="Pupko T."/>
            <person name="Shuman H.A."/>
            <person name="Segal G."/>
        </authorList>
    </citation>
    <scope>NUCLEOTIDE SEQUENCE [LARGE SCALE GENOMIC DNA]</scope>
    <source>
        <strain evidence="3 4">SE-32A-C8</strain>
    </source>
</reference>
<dbReference type="RefSeq" id="WP_058526130.1">
    <property type="nucleotide sequence ID" value="NZ_CAAAHY010000044.1"/>
</dbReference>
<keyword evidence="1" id="KW-1133">Transmembrane helix</keyword>
<proteinExistence type="predicted"/>
<evidence type="ECO:0000256" key="1">
    <source>
        <dbReference type="SAM" id="Phobius"/>
    </source>
</evidence>
<evidence type="ECO:0000259" key="2">
    <source>
        <dbReference type="Pfam" id="PF07885"/>
    </source>
</evidence>
<protein>
    <submittedName>
        <fullName evidence="3">Ion channel</fullName>
    </submittedName>
</protein>
<dbReference type="AlphaFoldDB" id="A0A0W0TRY0"/>
<dbReference type="PATRIC" id="fig|448.7.peg.1011"/>
<dbReference type="SUPFAM" id="SSF81324">
    <property type="entry name" value="Voltage-gated potassium channels"/>
    <property type="match status" value="1"/>
</dbReference>
<accession>A0A0W0TRY0</accession>
<dbReference type="OrthoDB" id="9813518at2"/>
<name>A0A0W0TRY0_LEGER</name>
<evidence type="ECO:0000313" key="3">
    <source>
        <dbReference type="EMBL" id="KTC98402.1"/>
    </source>
</evidence>
<feature type="transmembrane region" description="Helical" evidence="1">
    <location>
        <begin position="58"/>
        <end position="79"/>
    </location>
</feature>
<dbReference type="STRING" id="448.Lery_0965"/>
<comment type="caution">
    <text evidence="3">The sequence shown here is derived from an EMBL/GenBank/DDBJ whole genome shotgun (WGS) entry which is preliminary data.</text>
</comment>
<dbReference type="Pfam" id="PF07885">
    <property type="entry name" value="Ion_trans_2"/>
    <property type="match status" value="1"/>
</dbReference>